<evidence type="ECO:0000313" key="2">
    <source>
        <dbReference type="EMBL" id="MFB9906524.1"/>
    </source>
</evidence>
<feature type="transmembrane region" description="Helical" evidence="1">
    <location>
        <begin position="346"/>
        <end position="365"/>
    </location>
</feature>
<feature type="transmembrane region" description="Helical" evidence="1">
    <location>
        <begin position="252"/>
        <end position="270"/>
    </location>
</feature>
<name>A0ABV6A3Q1_9PSEU</name>
<feature type="transmembrane region" description="Helical" evidence="1">
    <location>
        <begin position="85"/>
        <end position="104"/>
    </location>
</feature>
<evidence type="ECO:0000256" key="1">
    <source>
        <dbReference type="SAM" id="Phobius"/>
    </source>
</evidence>
<dbReference type="RefSeq" id="WP_377854977.1">
    <property type="nucleotide sequence ID" value="NZ_JBHLZU010000018.1"/>
</dbReference>
<protein>
    <recommendedName>
        <fullName evidence="4">Glycosyltransferase RgtA/B/C/D-like domain-containing protein</fullName>
    </recommendedName>
</protein>
<accession>A0ABV6A3Q1</accession>
<feature type="transmembrane region" description="Helical" evidence="1">
    <location>
        <begin position="291"/>
        <end position="312"/>
    </location>
</feature>
<feature type="transmembrane region" description="Helical" evidence="1">
    <location>
        <begin position="318"/>
        <end position="339"/>
    </location>
</feature>
<gene>
    <name evidence="2" type="ORF">ACFFQA_21535</name>
</gene>
<evidence type="ECO:0008006" key="4">
    <source>
        <dbReference type="Google" id="ProtNLM"/>
    </source>
</evidence>
<feature type="transmembrane region" description="Helical" evidence="1">
    <location>
        <begin position="195"/>
        <end position="215"/>
    </location>
</feature>
<feature type="transmembrane region" description="Helical" evidence="1">
    <location>
        <begin position="6"/>
        <end position="26"/>
    </location>
</feature>
<feature type="transmembrane region" description="Helical" evidence="1">
    <location>
        <begin position="162"/>
        <end position="188"/>
    </location>
</feature>
<sequence length="528" mass="55638">MSGKRVAVALSAVAALPVVVMIFEVLRSPRLQFADYWWFVAGATHPDGRLDPAGLLLQHNGHPTFIPRLLFWAEARFLGGDNRTLGLLTVVLSLVVLVVLHRMLPKELSTTSRFALTAAFSFLLFGSRELELYGVGVTGATWLLMAVPGVLALFHAQRGRTVPAMICVAVACLCFGAGFALWPVIALIAWLRRDALWQLVAPLVVLVVAGGAWALTFETDSLQSPYPLGPENYLSVVAGTLGQQWSYKYSDFAVLAGAVIAVALFSLIALSLRQRLGERERSPEVVRDSGWIGLGLWGVLIGVMIALTRVGSGVDVALAGRFALAPMLTTAALLVLVAVRGPGLPVLALSMAVCVATYVLGTHLATAVRNLYFDQKVLEIAMHVGADKTIAELQSTPDVVGRLKGMGSYPFTRGFSPGCGTTLGAKVGPLRELTTGAVDSGPIAGDAKISGWAMVDGRQVDCVLVVDGAGIVQGGGAVGMPRPDLPGTIQTRQARLGWRAVAVPGIGDASVVVGSGGLLYRLPAVRGH</sequence>
<feature type="transmembrane region" description="Helical" evidence="1">
    <location>
        <begin position="133"/>
        <end position="156"/>
    </location>
</feature>
<keyword evidence="3" id="KW-1185">Reference proteome</keyword>
<keyword evidence="1" id="KW-1133">Transmembrane helix</keyword>
<dbReference type="EMBL" id="JBHLZU010000018">
    <property type="protein sequence ID" value="MFB9906524.1"/>
    <property type="molecule type" value="Genomic_DNA"/>
</dbReference>
<proteinExistence type="predicted"/>
<dbReference type="Proteomes" id="UP001589693">
    <property type="component" value="Unassembled WGS sequence"/>
</dbReference>
<evidence type="ECO:0000313" key="3">
    <source>
        <dbReference type="Proteomes" id="UP001589693"/>
    </source>
</evidence>
<comment type="caution">
    <text evidence="2">The sequence shown here is derived from an EMBL/GenBank/DDBJ whole genome shotgun (WGS) entry which is preliminary data.</text>
</comment>
<reference evidence="2 3" key="1">
    <citation type="submission" date="2024-09" db="EMBL/GenBank/DDBJ databases">
        <authorList>
            <person name="Sun Q."/>
            <person name="Mori K."/>
        </authorList>
    </citation>
    <scope>NUCLEOTIDE SEQUENCE [LARGE SCALE GENOMIC DNA]</scope>
    <source>
        <strain evidence="2 3">TBRC 7907</strain>
    </source>
</reference>
<organism evidence="2 3">
    <name type="scientific">Allokutzneria oryzae</name>
    <dbReference type="NCBI Taxonomy" id="1378989"/>
    <lineage>
        <taxon>Bacteria</taxon>
        <taxon>Bacillati</taxon>
        <taxon>Actinomycetota</taxon>
        <taxon>Actinomycetes</taxon>
        <taxon>Pseudonocardiales</taxon>
        <taxon>Pseudonocardiaceae</taxon>
        <taxon>Allokutzneria</taxon>
    </lineage>
</organism>
<keyword evidence="1" id="KW-0812">Transmembrane</keyword>
<keyword evidence="1" id="KW-0472">Membrane</keyword>